<dbReference type="AlphaFoldDB" id="A0A517RFD1"/>
<name>A0A517RFD1_9PLAN</name>
<evidence type="ECO:0000313" key="2">
    <source>
        <dbReference type="Proteomes" id="UP000317171"/>
    </source>
</evidence>
<organism evidence="1 2">
    <name type="scientific">Gimesia alba</name>
    <dbReference type="NCBI Taxonomy" id="2527973"/>
    <lineage>
        <taxon>Bacteria</taxon>
        <taxon>Pseudomonadati</taxon>
        <taxon>Planctomycetota</taxon>
        <taxon>Planctomycetia</taxon>
        <taxon>Planctomycetales</taxon>
        <taxon>Planctomycetaceae</taxon>
        <taxon>Gimesia</taxon>
    </lineage>
</organism>
<proteinExistence type="predicted"/>
<dbReference type="RefSeq" id="WP_145216054.1">
    <property type="nucleotide sequence ID" value="NZ_CP036269.1"/>
</dbReference>
<dbReference type="KEGG" id="gaz:Pan241w_26690"/>
<reference evidence="1 2" key="1">
    <citation type="submission" date="2019-02" db="EMBL/GenBank/DDBJ databases">
        <title>Deep-cultivation of Planctomycetes and their phenomic and genomic characterization uncovers novel biology.</title>
        <authorList>
            <person name="Wiegand S."/>
            <person name="Jogler M."/>
            <person name="Boedeker C."/>
            <person name="Pinto D."/>
            <person name="Vollmers J."/>
            <person name="Rivas-Marin E."/>
            <person name="Kohn T."/>
            <person name="Peeters S.H."/>
            <person name="Heuer A."/>
            <person name="Rast P."/>
            <person name="Oberbeckmann S."/>
            <person name="Bunk B."/>
            <person name="Jeske O."/>
            <person name="Meyerdierks A."/>
            <person name="Storesund J.E."/>
            <person name="Kallscheuer N."/>
            <person name="Luecker S."/>
            <person name="Lage O.M."/>
            <person name="Pohl T."/>
            <person name="Merkel B.J."/>
            <person name="Hornburger P."/>
            <person name="Mueller R.-W."/>
            <person name="Bruemmer F."/>
            <person name="Labrenz M."/>
            <person name="Spormann A.M."/>
            <person name="Op den Camp H."/>
            <person name="Overmann J."/>
            <person name="Amann R."/>
            <person name="Jetten M.S.M."/>
            <person name="Mascher T."/>
            <person name="Medema M.H."/>
            <person name="Devos D.P."/>
            <person name="Kaster A.-K."/>
            <person name="Ovreas L."/>
            <person name="Rohde M."/>
            <person name="Galperin M.Y."/>
            <person name="Jogler C."/>
        </authorList>
    </citation>
    <scope>NUCLEOTIDE SEQUENCE [LARGE SCALE GENOMIC DNA]</scope>
    <source>
        <strain evidence="1 2">Pan241w</strain>
    </source>
</reference>
<accession>A0A517RFD1</accession>
<sequence>MQDGLSRRITGPQLLVLLLLVTQATLLPAQEALEAKKPQREQIGTALGKPVYRDQLNTESTDKLTHSLQSHFSAVLEEAYFEKHRIRLAPTQQEFDAYTEDDPDLKKFSVTQISLRQAKLRQLERSLKTPDLSDQQRQKLEKVRKTLEDQQQLDLASFVYDLLIYWKMEVEIYQRYGGGRVRSHMFGFEPLDANHRWLKEEEKKGRFKISDPKLRTLFYVYWTDTFSDGFLMQDQEEIRRDFLEPNWLRQALSETPVTAKKP</sequence>
<protein>
    <submittedName>
        <fullName evidence="1">Uncharacterized protein</fullName>
    </submittedName>
</protein>
<evidence type="ECO:0000313" key="1">
    <source>
        <dbReference type="EMBL" id="QDT42583.1"/>
    </source>
</evidence>
<gene>
    <name evidence="1" type="ORF">Pan241w_26690</name>
</gene>
<dbReference type="EMBL" id="CP036269">
    <property type="protein sequence ID" value="QDT42583.1"/>
    <property type="molecule type" value="Genomic_DNA"/>
</dbReference>
<dbReference type="Proteomes" id="UP000317171">
    <property type="component" value="Chromosome"/>
</dbReference>
<dbReference type="OrthoDB" id="284673at2"/>
<keyword evidence="2" id="KW-1185">Reference proteome</keyword>